<organism evidence="2 3">
    <name type="scientific">Leucocoprinus birnbaumii</name>
    <dbReference type="NCBI Taxonomy" id="56174"/>
    <lineage>
        <taxon>Eukaryota</taxon>
        <taxon>Fungi</taxon>
        <taxon>Dikarya</taxon>
        <taxon>Basidiomycota</taxon>
        <taxon>Agaricomycotina</taxon>
        <taxon>Agaricomycetes</taxon>
        <taxon>Agaricomycetidae</taxon>
        <taxon>Agaricales</taxon>
        <taxon>Agaricineae</taxon>
        <taxon>Agaricaceae</taxon>
        <taxon>Leucocoprinus</taxon>
    </lineage>
</organism>
<comment type="caution">
    <text evidence="2">The sequence shown here is derived from an EMBL/GenBank/DDBJ whole genome shotgun (WGS) entry which is preliminary data.</text>
</comment>
<name>A0AAD5VMG5_9AGAR</name>
<protein>
    <submittedName>
        <fullName evidence="2">Uncharacterized protein</fullName>
    </submittedName>
</protein>
<evidence type="ECO:0000313" key="2">
    <source>
        <dbReference type="EMBL" id="KAJ3563829.1"/>
    </source>
</evidence>
<feature type="compositionally biased region" description="Low complexity" evidence="1">
    <location>
        <begin position="40"/>
        <end position="61"/>
    </location>
</feature>
<feature type="region of interest" description="Disordered" evidence="1">
    <location>
        <begin position="40"/>
        <end position="168"/>
    </location>
</feature>
<dbReference type="AlphaFoldDB" id="A0AAD5VMG5"/>
<sequence length="168" mass="18020">MFYNPTTGSTRILEHADFDERYFPCLTGSKHNNVLSFALSLPPPASSSSSTPSESYLTPPEVEGLPPLSDERSDVIQSTTHLQEPEQPQPLPSPSVEPANTPETPKAASSAPTHDVSPSSDQDDSDTIYGTPISPEPPKTPPHSARPTPQPSTPPRHTGCTPAPRRAY</sequence>
<dbReference type="EMBL" id="JANIEX010000718">
    <property type="protein sequence ID" value="KAJ3563829.1"/>
    <property type="molecule type" value="Genomic_DNA"/>
</dbReference>
<keyword evidence="3" id="KW-1185">Reference proteome</keyword>
<evidence type="ECO:0000256" key="1">
    <source>
        <dbReference type="SAM" id="MobiDB-lite"/>
    </source>
</evidence>
<reference evidence="2" key="1">
    <citation type="submission" date="2022-07" db="EMBL/GenBank/DDBJ databases">
        <title>Genome Sequence of Leucocoprinus birnbaumii.</title>
        <authorList>
            <person name="Buettner E."/>
        </authorList>
    </citation>
    <scope>NUCLEOTIDE SEQUENCE</scope>
    <source>
        <strain evidence="2">VT141</strain>
    </source>
</reference>
<accession>A0AAD5VMG5</accession>
<evidence type="ECO:0000313" key="3">
    <source>
        <dbReference type="Proteomes" id="UP001213000"/>
    </source>
</evidence>
<proteinExistence type="predicted"/>
<dbReference type="Proteomes" id="UP001213000">
    <property type="component" value="Unassembled WGS sequence"/>
</dbReference>
<gene>
    <name evidence="2" type="ORF">NP233_g8680</name>
</gene>